<organism evidence="1 2">
    <name type="scientific">Laccaria amethystina LaAM-08-1</name>
    <dbReference type="NCBI Taxonomy" id="1095629"/>
    <lineage>
        <taxon>Eukaryota</taxon>
        <taxon>Fungi</taxon>
        <taxon>Dikarya</taxon>
        <taxon>Basidiomycota</taxon>
        <taxon>Agaricomycotina</taxon>
        <taxon>Agaricomycetes</taxon>
        <taxon>Agaricomycetidae</taxon>
        <taxon>Agaricales</taxon>
        <taxon>Agaricineae</taxon>
        <taxon>Hydnangiaceae</taxon>
        <taxon>Laccaria</taxon>
    </lineage>
</organism>
<sequence>MTAFVNLYRYRERGVVDSMDARRVSTWALSQRCLSASVLIPVLLTSLTSAMLVKRTRPQPTDFYWIGIGFFRSNSTFGLPPGNLLQATLQVTEETPFARVDGQSFLQGDNGLSIPDVPDVFNDAQLDDGNTLSKSSTCHAKSLPST</sequence>
<dbReference type="EMBL" id="KN838959">
    <property type="protein sequence ID" value="KIJ91863.1"/>
    <property type="molecule type" value="Genomic_DNA"/>
</dbReference>
<reference evidence="2" key="2">
    <citation type="submission" date="2015-01" db="EMBL/GenBank/DDBJ databases">
        <title>Evolutionary Origins and Diversification of the Mycorrhizal Mutualists.</title>
        <authorList>
            <consortium name="DOE Joint Genome Institute"/>
            <consortium name="Mycorrhizal Genomics Consortium"/>
            <person name="Kohler A."/>
            <person name="Kuo A."/>
            <person name="Nagy L.G."/>
            <person name="Floudas D."/>
            <person name="Copeland A."/>
            <person name="Barry K.W."/>
            <person name="Cichocki N."/>
            <person name="Veneault-Fourrey C."/>
            <person name="LaButti K."/>
            <person name="Lindquist E.A."/>
            <person name="Lipzen A."/>
            <person name="Lundell T."/>
            <person name="Morin E."/>
            <person name="Murat C."/>
            <person name="Riley R."/>
            <person name="Ohm R."/>
            <person name="Sun H."/>
            <person name="Tunlid A."/>
            <person name="Henrissat B."/>
            <person name="Grigoriev I.V."/>
            <person name="Hibbett D.S."/>
            <person name="Martin F."/>
        </authorList>
    </citation>
    <scope>NUCLEOTIDE SEQUENCE [LARGE SCALE GENOMIC DNA]</scope>
    <source>
        <strain evidence="2">LaAM-08-1</strain>
    </source>
</reference>
<accession>A0A0C9WTY6</accession>
<proteinExistence type="predicted"/>
<dbReference type="AlphaFoldDB" id="A0A0C9WTY6"/>
<gene>
    <name evidence="1" type="ORF">K443DRAFT_685687</name>
</gene>
<protein>
    <submittedName>
        <fullName evidence="1">Uncharacterized protein</fullName>
    </submittedName>
</protein>
<dbReference type="HOGENOM" id="CLU_1777765_0_0_1"/>
<dbReference type="OrthoDB" id="3120237at2759"/>
<reference evidence="1 2" key="1">
    <citation type="submission" date="2014-04" db="EMBL/GenBank/DDBJ databases">
        <authorList>
            <consortium name="DOE Joint Genome Institute"/>
            <person name="Kuo A."/>
            <person name="Kohler A."/>
            <person name="Nagy L.G."/>
            <person name="Floudas D."/>
            <person name="Copeland A."/>
            <person name="Barry K.W."/>
            <person name="Cichocki N."/>
            <person name="Veneault-Fourrey C."/>
            <person name="LaButti K."/>
            <person name="Lindquist E.A."/>
            <person name="Lipzen A."/>
            <person name="Lundell T."/>
            <person name="Morin E."/>
            <person name="Murat C."/>
            <person name="Sun H."/>
            <person name="Tunlid A."/>
            <person name="Henrissat B."/>
            <person name="Grigoriev I.V."/>
            <person name="Hibbett D.S."/>
            <person name="Martin F."/>
            <person name="Nordberg H.P."/>
            <person name="Cantor M.N."/>
            <person name="Hua S.X."/>
        </authorList>
    </citation>
    <scope>NUCLEOTIDE SEQUENCE [LARGE SCALE GENOMIC DNA]</scope>
    <source>
        <strain evidence="1 2">LaAM-08-1</strain>
    </source>
</reference>
<name>A0A0C9WTY6_9AGAR</name>
<dbReference type="Proteomes" id="UP000054477">
    <property type="component" value="Unassembled WGS sequence"/>
</dbReference>
<keyword evidence="2" id="KW-1185">Reference proteome</keyword>
<evidence type="ECO:0000313" key="1">
    <source>
        <dbReference type="EMBL" id="KIJ91863.1"/>
    </source>
</evidence>
<evidence type="ECO:0000313" key="2">
    <source>
        <dbReference type="Proteomes" id="UP000054477"/>
    </source>
</evidence>